<feature type="transmembrane region" description="Helical" evidence="10">
    <location>
        <begin position="225"/>
        <end position="248"/>
    </location>
</feature>
<dbReference type="KEGG" id="aoe:Clos_1634"/>
<evidence type="ECO:0000256" key="3">
    <source>
        <dbReference type="ARBA" id="ARBA00022475"/>
    </source>
</evidence>
<proteinExistence type="inferred from homology"/>
<dbReference type="GO" id="GO:0006465">
    <property type="term" value="P:signal peptide processing"/>
    <property type="evidence" value="ECO:0007669"/>
    <property type="project" value="TreeGrafter"/>
</dbReference>
<dbReference type="PRINTS" id="PR00864">
    <property type="entry name" value="PREPILNPTASE"/>
</dbReference>
<feature type="domain" description="Prepilin type IV endopeptidase peptidase" evidence="11">
    <location>
        <begin position="100"/>
        <end position="208"/>
    </location>
</feature>
<evidence type="ECO:0000256" key="4">
    <source>
        <dbReference type="ARBA" id="ARBA00022519"/>
    </source>
</evidence>
<dbReference type="GO" id="GO:0004190">
    <property type="term" value="F:aspartic-type endopeptidase activity"/>
    <property type="evidence" value="ECO:0007669"/>
    <property type="project" value="UniProtKB-EC"/>
</dbReference>
<keyword evidence="9" id="KW-0378">Hydrolase</keyword>
<feature type="domain" description="Prepilin peptidase A24 N-terminal" evidence="12">
    <location>
        <begin position="7"/>
        <end position="90"/>
    </location>
</feature>
<dbReference type="GO" id="GO:0032259">
    <property type="term" value="P:methylation"/>
    <property type="evidence" value="ECO:0007669"/>
    <property type="project" value="UniProtKB-KW"/>
</dbReference>
<dbReference type="EC" id="3.4.23.43" evidence="9"/>
<comment type="function">
    <text evidence="9">Plays an essential role in type IV pili and type II pseudopili formation by proteolytically removing the leader sequence from substrate proteins and subsequently monomethylating the alpha-amino group of the newly exposed N-terminal phenylalanine.</text>
</comment>
<feature type="transmembrane region" description="Helical" evidence="10">
    <location>
        <begin position="121"/>
        <end position="142"/>
    </location>
</feature>
<dbReference type="InterPro" id="IPR000045">
    <property type="entry name" value="Prepilin_IV_endopep_pep"/>
</dbReference>
<reference evidence="14" key="1">
    <citation type="submission" date="2007-10" db="EMBL/GenBank/DDBJ databases">
        <title>Complete genome of Alkaliphilus oremlandii OhILAs.</title>
        <authorList>
            <person name="Copeland A."/>
            <person name="Lucas S."/>
            <person name="Lapidus A."/>
            <person name="Barry K."/>
            <person name="Detter J.C."/>
            <person name="Glavina del Rio T."/>
            <person name="Hammon N."/>
            <person name="Israni S."/>
            <person name="Dalin E."/>
            <person name="Tice H."/>
            <person name="Pitluck S."/>
            <person name="Chain P."/>
            <person name="Malfatti S."/>
            <person name="Shin M."/>
            <person name="Vergez L."/>
            <person name="Schmutz J."/>
            <person name="Larimer F."/>
            <person name="Land M."/>
            <person name="Hauser L."/>
            <person name="Kyrpides N."/>
            <person name="Mikhailova N."/>
            <person name="Stolz J.F."/>
            <person name="Dawson A."/>
            <person name="Fisher E."/>
            <person name="Crable B."/>
            <person name="Perera E."/>
            <person name="Lisak J."/>
            <person name="Ranganathan M."/>
            <person name="Basu P."/>
            <person name="Richardson P."/>
        </authorList>
    </citation>
    <scope>NUCLEOTIDE SEQUENCE [LARGE SCALE GENOMIC DNA]</scope>
    <source>
        <strain evidence="14">OhILAs</strain>
    </source>
</reference>
<dbReference type="Pfam" id="PF01478">
    <property type="entry name" value="Peptidase_A24"/>
    <property type="match status" value="1"/>
</dbReference>
<dbReference type="GO" id="GO:0008168">
    <property type="term" value="F:methyltransferase activity"/>
    <property type="evidence" value="ECO:0007669"/>
    <property type="project" value="UniProtKB-KW"/>
</dbReference>
<dbReference type="STRING" id="350688.Clos_1634"/>
<keyword evidence="5 9" id="KW-0812">Transmembrane</keyword>
<keyword evidence="9" id="KW-0808">Transferase</keyword>
<keyword evidence="9" id="KW-0511">Multifunctional enzyme</keyword>
<dbReference type="AlphaFoldDB" id="A8MGF4"/>
<dbReference type="RefSeq" id="WP_012159489.1">
    <property type="nucleotide sequence ID" value="NC_009922.1"/>
</dbReference>
<keyword evidence="6 10" id="KW-1133">Transmembrane helix</keyword>
<organism evidence="13 14">
    <name type="scientific">Alkaliphilus oremlandii (strain OhILAs)</name>
    <name type="common">Clostridium oremlandii (strain OhILAs)</name>
    <dbReference type="NCBI Taxonomy" id="350688"/>
    <lineage>
        <taxon>Bacteria</taxon>
        <taxon>Bacillati</taxon>
        <taxon>Bacillota</taxon>
        <taxon>Clostridia</taxon>
        <taxon>Peptostreptococcales</taxon>
        <taxon>Natronincolaceae</taxon>
        <taxon>Alkaliphilus</taxon>
    </lineage>
</organism>
<evidence type="ECO:0000256" key="8">
    <source>
        <dbReference type="RuleBase" id="RU003793"/>
    </source>
</evidence>
<feature type="transmembrane region" description="Helical" evidence="10">
    <location>
        <begin position="6"/>
        <end position="23"/>
    </location>
</feature>
<dbReference type="Proteomes" id="UP000000269">
    <property type="component" value="Chromosome"/>
</dbReference>
<evidence type="ECO:0000256" key="1">
    <source>
        <dbReference type="ARBA" id="ARBA00004429"/>
    </source>
</evidence>
<keyword evidence="9" id="KW-0489">Methyltransferase</keyword>
<evidence type="ECO:0000256" key="7">
    <source>
        <dbReference type="ARBA" id="ARBA00023136"/>
    </source>
</evidence>
<dbReference type="InterPro" id="IPR010627">
    <property type="entry name" value="Prepilin_pept_A24_N"/>
</dbReference>
<dbReference type="PANTHER" id="PTHR30487">
    <property type="entry name" value="TYPE 4 PREPILIN-LIKE PROTEINS LEADER PEPTIDE-PROCESSING ENZYME"/>
    <property type="match status" value="1"/>
</dbReference>
<dbReference type="EMBL" id="CP000853">
    <property type="protein sequence ID" value="ABW19177.1"/>
    <property type="molecule type" value="Genomic_DNA"/>
</dbReference>
<dbReference type="EC" id="2.1.1.-" evidence="9"/>
<comment type="subcellular location">
    <subcellularLocation>
        <location evidence="1">Cell inner membrane</location>
        <topology evidence="1">Multi-pass membrane protein</topology>
    </subcellularLocation>
    <subcellularLocation>
        <location evidence="9">Cell membrane</location>
        <topology evidence="9">Multi-pass membrane protein</topology>
    </subcellularLocation>
</comment>
<evidence type="ECO:0000259" key="11">
    <source>
        <dbReference type="Pfam" id="PF01478"/>
    </source>
</evidence>
<comment type="catalytic activity">
    <reaction evidence="9">
        <text>Typically cleaves a -Gly-|-Phe- bond to release an N-terminal, basic peptide of 5-8 residues from type IV prepilin, and then N-methylates the new N-terminal amino group, the methyl donor being S-adenosyl-L-methionine.</text>
        <dbReference type="EC" id="3.4.23.43"/>
    </reaction>
</comment>
<dbReference type="PANTHER" id="PTHR30487:SF0">
    <property type="entry name" value="PREPILIN LEADER PEPTIDASE_N-METHYLTRANSFERASE-RELATED"/>
    <property type="match status" value="1"/>
</dbReference>
<sequence>MKTVIFLYGLLIGSFLNVCIYRIPREESIVFPSSHCFSCGTNLKWYDLVPVLSYMVQKGKCRYCGEKFSSQYPIIELFNGVLYLLIYIKFDFTLEFFFYCILFSILMVVALIDLKHMIIPDVLILCIFILSILYKIAAYVLWMEPFNIVQSIGGLILSGLFFVLIIFLSKGGMGEGDVTLISSLGFILGIKDIFLTIFLSFVVGAIISVFLLITKIKGRKDPIPFGPFIIFSFFMVVFWGNQLVQWYLNNFY</sequence>
<evidence type="ECO:0000313" key="14">
    <source>
        <dbReference type="Proteomes" id="UP000000269"/>
    </source>
</evidence>
<comment type="similarity">
    <text evidence="2 8">Belongs to the peptidase A24 family.</text>
</comment>
<feature type="transmembrane region" description="Helical" evidence="10">
    <location>
        <begin position="96"/>
        <end position="114"/>
    </location>
</feature>
<dbReference type="Pfam" id="PF06750">
    <property type="entry name" value="A24_N_bact"/>
    <property type="match status" value="1"/>
</dbReference>
<keyword evidence="9" id="KW-0645">Protease</keyword>
<evidence type="ECO:0000313" key="13">
    <source>
        <dbReference type="EMBL" id="ABW19177.1"/>
    </source>
</evidence>
<keyword evidence="4" id="KW-0997">Cell inner membrane</keyword>
<evidence type="ECO:0000256" key="6">
    <source>
        <dbReference type="ARBA" id="ARBA00022989"/>
    </source>
</evidence>
<evidence type="ECO:0000259" key="12">
    <source>
        <dbReference type="Pfam" id="PF06750"/>
    </source>
</evidence>
<evidence type="ECO:0000256" key="10">
    <source>
        <dbReference type="SAM" id="Phobius"/>
    </source>
</evidence>
<keyword evidence="7 10" id="KW-0472">Membrane</keyword>
<dbReference type="HOGENOM" id="CLU_057101_0_1_9"/>
<name>A8MGF4_ALKOO</name>
<evidence type="ECO:0000256" key="5">
    <source>
        <dbReference type="ARBA" id="ARBA00022692"/>
    </source>
</evidence>
<evidence type="ECO:0000256" key="2">
    <source>
        <dbReference type="ARBA" id="ARBA00005801"/>
    </source>
</evidence>
<accession>A8MGF4</accession>
<dbReference type="eggNOG" id="COG1989">
    <property type="taxonomic scope" value="Bacteria"/>
</dbReference>
<dbReference type="InterPro" id="IPR014032">
    <property type="entry name" value="Peptidase_A24A_bac"/>
</dbReference>
<dbReference type="Gene3D" id="1.20.120.1220">
    <property type="match status" value="1"/>
</dbReference>
<gene>
    <name evidence="13" type="ordered locus">Clos_1634</name>
</gene>
<dbReference type="GO" id="GO:0005886">
    <property type="term" value="C:plasma membrane"/>
    <property type="evidence" value="ECO:0007669"/>
    <property type="project" value="UniProtKB-SubCell"/>
</dbReference>
<dbReference type="OrthoDB" id="9789291at2"/>
<dbReference type="MEROPS" id="A24.019"/>
<evidence type="ECO:0000256" key="9">
    <source>
        <dbReference type="RuleBase" id="RU003794"/>
    </source>
</evidence>
<keyword evidence="14" id="KW-1185">Reference proteome</keyword>
<keyword evidence="3" id="KW-1003">Cell membrane</keyword>
<dbReference type="InterPro" id="IPR050882">
    <property type="entry name" value="Prepilin_peptidase/N-MTase"/>
</dbReference>
<feature type="transmembrane region" description="Helical" evidence="10">
    <location>
        <begin position="180"/>
        <end position="213"/>
    </location>
</feature>
<feature type="transmembrane region" description="Helical" evidence="10">
    <location>
        <begin position="148"/>
        <end position="168"/>
    </location>
</feature>
<protein>
    <recommendedName>
        <fullName evidence="9">Prepilin leader peptidase/N-methyltransferase</fullName>
        <ecNumber evidence="9">2.1.1.-</ecNumber>
        <ecNumber evidence="9">3.4.23.43</ecNumber>
    </recommendedName>
</protein>